<reference evidence="2" key="1">
    <citation type="submission" date="2016-08" db="EMBL/GenBank/DDBJ databases">
        <authorList>
            <person name="Varghese N."/>
            <person name="Submissions Spin"/>
        </authorList>
    </citation>
    <scope>NUCLEOTIDE SEQUENCE [LARGE SCALE GENOMIC DNA]</scope>
    <source>
        <strain evidence="2">R-53248</strain>
    </source>
</reference>
<proteinExistence type="predicted"/>
<evidence type="ECO:0000313" key="2">
    <source>
        <dbReference type="Proteomes" id="UP000199670"/>
    </source>
</evidence>
<protein>
    <submittedName>
        <fullName evidence="1">Uncharacterized protein</fullName>
    </submittedName>
</protein>
<dbReference type="AlphaFoldDB" id="A0A1C3ZUZ7"/>
<dbReference type="Proteomes" id="UP000199670">
    <property type="component" value="Unassembled WGS sequence"/>
</dbReference>
<accession>A0A1C3ZUZ7</accession>
<name>A0A1C3ZUZ7_9GAMM</name>
<keyword evidence="2" id="KW-1185">Reference proteome</keyword>
<organism evidence="1 2">
    <name type="scientific">Gilliamella bombicola</name>
    <dbReference type="NCBI Taxonomy" id="1798182"/>
    <lineage>
        <taxon>Bacteria</taxon>
        <taxon>Pseudomonadati</taxon>
        <taxon>Pseudomonadota</taxon>
        <taxon>Gammaproteobacteria</taxon>
        <taxon>Orbales</taxon>
        <taxon>Orbaceae</taxon>
        <taxon>Gilliamella</taxon>
    </lineage>
</organism>
<dbReference type="EMBL" id="FMAQ01000002">
    <property type="protein sequence ID" value="SCB86125.1"/>
    <property type="molecule type" value="Genomic_DNA"/>
</dbReference>
<sequence length="67" mass="7692">MAGNFRLEIIFIDLAKISDYKIAYILLHAKQRSFCCKLLLLNAISHLVCLIKDIINIGTFCYISMKI</sequence>
<evidence type="ECO:0000313" key="1">
    <source>
        <dbReference type="EMBL" id="SCB86125.1"/>
    </source>
</evidence>
<gene>
    <name evidence="1" type="ORF">GA0061081_102103</name>
</gene>